<feature type="non-terminal residue" evidence="1">
    <location>
        <position position="88"/>
    </location>
</feature>
<evidence type="ECO:0008006" key="2">
    <source>
        <dbReference type="Google" id="ProtNLM"/>
    </source>
</evidence>
<dbReference type="Pfam" id="PF13489">
    <property type="entry name" value="Methyltransf_23"/>
    <property type="match status" value="1"/>
</dbReference>
<dbReference type="SUPFAM" id="SSF53335">
    <property type="entry name" value="S-adenosyl-L-methionine-dependent methyltransferases"/>
    <property type="match status" value="1"/>
</dbReference>
<dbReference type="Gene3D" id="3.40.50.150">
    <property type="entry name" value="Vaccinia Virus protein VP39"/>
    <property type="match status" value="1"/>
</dbReference>
<name>X1AS46_9ZZZZ</name>
<proteinExistence type="predicted"/>
<dbReference type="AlphaFoldDB" id="X1AS46"/>
<dbReference type="InterPro" id="IPR029063">
    <property type="entry name" value="SAM-dependent_MTases_sf"/>
</dbReference>
<reference evidence="1" key="1">
    <citation type="journal article" date="2014" name="Front. Microbiol.">
        <title>High frequency of phylogenetically diverse reductive dehalogenase-homologous genes in deep subseafloor sedimentary metagenomes.</title>
        <authorList>
            <person name="Kawai M."/>
            <person name="Futagami T."/>
            <person name="Toyoda A."/>
            <person name="Takaki Y."/>
            <person name="Nishi S."/>
            <person name="Hori S."/>
            <person name="Arai W."/>
            <person name="Tsubouchi T."/>
            <person name="Morono Y."/>
            <person name="Uchiyama I."/>
            <person name="Ito T."/>
            <person name="Fujiyama A."/>
            <person name="Inagaki F."/>
            <person name="Takami H."/>
        </authorList>
    </citation>
    <scope>NUCLEOTIDE SEQUENCE</scope>
    <source>
        <strain evidence="1">Expedition CK06-06</strain>
    </source>
</reference>
<protein>
    <recommendedName>
        <fullName evidence="2">Methyltransferase domain-containing protein</fullName>
    </recommendedName>
</protein>
<dbReference type="EMBL" id="BART01009089">
    <property type="protein sequence ID" value="GAG62706.1"/>
    <property type="molecule type" value="Genomic_DNA"/>
</dbReference>
<dbReference type="CDD" id="cd02440">
    <property type="entry name" value="AdoMet_MTases"/>
    <property type="match status" value="1"/>
</dbReference>
<sequence length="88" mass="10183">MPDWEKIFEEKGHIFVDSHPDMSRLTKIFQNEDVKRLLDLGCGTGRHLVHFSREGFEVSGFDASKTALDLAVKWLKDEELDADVIKHR</sequence>
<accession>X1AS46</accession>
<gene>
    <name evidence="1" type="ORF">S01H4_20249</name>
</gene>
<evidence type="ECO:0000313" key="1">
    <source>
        <dbReference type="EMBL" id="GAG62706.1"/>
    </source>
</evidence>
<comment type="caution">
    <text evidence="1">The sequence shown here is derived from an EMBL/GenBank/DDBJ whole genome shotgun (WGS) entry which is preliminary data.</text>
</comment>
<organism evidence="1">
    <name type="scientific">marine sediment metagenome</name>
    <dbReference type="NCBI Taxonomy" id="412755"/>
    <lineage>
        <taxon>unclassified sequences</taxon>
        <taxon>metagenomes</taxon>
        <taxon>ecological metagenomes</taxon>
    </lineage>
</organism>